<dbReference type="GO" id="GO:0005179">
    <property type="term" value="F:hormone activity"/>
    <property type="evidence" value="ECO:0007669"/>
    <property type="project" value="UniProtKB-KW"/>
</dbReference>
<evidence type="ECO:0000256" key="2">
    <source>
        <dbReference type="ARBA" id="ARBA00008963"/>
    </source>
</evidence>
<dbReference type="PANTHER" id="PTHR33348">
    <property type="entry name" value="PRECURSOR OF CEP5"/>
    <property type="match status" value="1"/>
</dbReference>
<dbReference type="GO" id="GO:0048046">
    <property type="term" value="C:apoplast"/>
    <property type="evidence" value="ECO:0007669"/>
    <property type="project" value="UniProtKB-SubCell"/>
</dbReference>
<keyword evidence="5" id="KW-0372">Hormone</keyword>
<dbReference type="GO" id="GO:0006995">
    <property type="term" value="P:cellular response to nitrogen starvation"/>
    <property type="evidence" value="ECO:0007669"/>
    <property type="project" value="UniProtKB-ARBA"/>
</dbReference>
<name>A0AA38TNC2_9ASTR</name>
<reference evidence="10" key="1">
    <citation type="submission" date="2023-03" db="EMBL/GenBank/DDBJ databases">
        <title>Chromosome-scale reference genome and RAD-based genetic map of yellow starthistle (Centaurea solstitialis) reveal putative structural variation and QTLs associated with invader traits.</title>
        <authorList>
            <person name="Reatini B."/>
            <person name="Cang F.A."/>
            <person name="Jiang Q."/>
            <person name="Mckibben M.T.W."/>
            <person name="Barker M.S."/>
            <person name="Rieseberg L.H."/>
            <person name="Dlugosch K.M."/>
        </authorList>
    </citation>
    <scope>NUCLEOTIDE SEQUENCE</scope>
    <source>
        <strain evidence="10">CAN-66</strain>
        <tissue evidence="10">Leaf</tissue>
    </source>
</reference>
<dbReference type="GO" id="GO:0048364">
    <property type="term" value="P:root development"/>
    <property type="evidence" value="ECO:0007669"/>
    <property type="project" value="InterPro"/>
</dbReference>
<evidence type="ECO:0000256" key="3">
    <source>
        <dbReference type="ARBA" id="ARBA00022523"/>
    </source>
</evidence>
<evidence type="ECO:0000256" key="1">
    <source>
        <dbReference type="ARBA" id="ARBA00004271"/>
    </source>
</evidence>
<dbReference type="GO" id="GO:1902025">
    <property type="term" value="P:nitrate import"/>
    <property type="evidence" value="ECO:0007669"/>
    <property type="project" value="TreeGrafter"/>
</dbReference>
<evidence type="ECO:0000256" key="9">
    <source>
        <dbReference type="SAM" id="SignalP"/>
    </source>
</evidence>
<comment type="subcellular location">
    <subcellularLocation>
        <location evidence="1">Secreted</location>
        <location evidence="1">Extracellular space</location>
        <location evidence="1">Apoplast</location>
    </subcellularLocation>
</comment>
<evidence type="ECO:0000256" key="4">
    <source>
        <dbReference type="ARBA" id="ARBA00022525"/>
    </source>
</evidence>
<dbReference type="Proteomes" id="UP001172457">
    <property type="component" value="Chromosome 1"/>
</dbReference>
<accession>A0AA38TNC2</accession>
<feature type="chain" id="PRO_5041370733" evidence="9">
    <location>
        <begin position="31"/>
        <end position="171"/>
    </location>
</feature>
<dbReference type="AlphaFoldDB" id="A0AA38TNC2"/>
<keyword evidence="7" id="KW-0379">Hydroxylation</keyword>
<keyword evidence="6 9" id="KW-0732">Signal</keyword>
<evidence type="ECO:0000256" key="7">
    <source>
        <dbReference type="ARBA" id="ARBA00023278"/>
    </source>
</evidence>
<evidence type="ECO:0000313" key="11">
    <source>
        <dbReference type="Proteomes" id="UP001172457"/>
    </source>
</evidence>
<feature type="signal peptide" evidence="9">
    <location>
        <begin position="1"/>
        <end position="30"/>
    </location>
</feature>
<dbReference type="InterPro" id="IPR033250">
    <property type="entry name" value="CEP"/>
</dbReference>
<dbReference type="PANTHER" id="PTHR33348:SF3">
    <property type="entry name" value="PRECURSOR OF CEP1"/>
    <property type="match status" value="1"/>
</dbReference>
<organism evidence="10 11">
    <name type="scientific">Centaurea solstitialis</name>
    <name type="common">yellow star-thistle</name>
    <dbReference type="NCBI Taxonomy" id="347529"/>
    <lineage>
        <taxon>Eukaryota</taxon>
        <taxon>Viridiplantae</taxon>
        <taxon>Streptophyta</taxon>
        <taxon>Embryophyta</taxon>
        <taxon>Tracheophyta</taxon>
        <taxon>Spermatophyta</taxon>
        <taxon>Magnoliopsida</taxon>
        <taxon>eudicotyledons</taxon>
        <taxon>Gunneridae</taxon>
        <taxon>Pentapetalae</taxon>
        <taxon>asterids</taxon>
        <taxon>campanulids</taxon>
        <taxon>Asterales</taxon>
        <taxon>Asteraceae</taxon>
        <taxon>Carduoideae</taxon>
        <taxon>Cardueae</taxon>
        <taxon>Centaureinae</taxon>
        <taxon>Centaurea</taxon>
    </lineage>
</organism>
<evidence type="ECO:0000313" key="10">
    <source>
        <dbReference type="EMBL" id="KAJ9564105.1"/>
    </source>
</evidence>
<protein>
    <submittedName>
        <fullName evidence="10">Uncharacterized protein</fullName>
    </submittedName>
</protein>
<keyword evidence="4" id="KW-0964">Secreted</keyword>
<gene>
    <name evidence="10" type="ORF">OSB04_000071</name>
</gene>
<evidence type="ECO:0000256" key="8">
    <source>
        <dbReference type="SAM" id="MobiDB-lite"/>
    </source>
</evidence>
<comment type="similarity">
    <text evidence="2">Belongs to the C-terminally encoded plant signaling peptide (CEP) family.</text>
</comment>
<comment type="caution">
    <text evidence="10">The sequence shown here is derived from an EMBL/GenBank/DDBJ whole genome shotgun (WGS) entry which is preliminary data.</text>
</comment>
<proteinExistence type="inferred from homology"/>
<dbReference type="GO" id="GO:1901371">
    <property type="term" value="P:regulation of leaf morphogenesis"/>
    <property type="evidence" value="ECO:0007669"/>
    <property type="project" value="TreeGrafter"/>
</dbReference>
<feature type="region of interest" description="Disordered" evidence="8">
    <location>
        <begin position="152"/>
        <end position="171"/>
    </location>
</feature>
<evidence type="ECO:0000256" key="6">
    <source>
        <dbReference type="ARBA" id="ARBA00022729"/>
    </source>
</evidence>
<dbReference type="GO" id="GO:2000280">
    <property type="term" value="P:regulation of root development"/>
    <property type="evidence" value="ECO:0007669"/>
    <property type="project" value="TreeGrafter"/>
</dbReference>
<keyword evidence="3" id="KW-0052">Apoplast</keyword>
<keyword evidence="11" id="KW-1185">Reference proteome</keyword>
<dbReference type="EMBL" id="JARYMX010000001">
    <property type="protein sequence ID" value="KAJ9564105.1"/>
    <property type="molecule type" value="Genomic_DNA"/>
</dbReference>
<sequence>MASSRLSRTLFCFVLILLFVTSRVMQMSEARKLGEKVKPCTKKCVVEKPVTSEENGTVNPSKVPVAATPGVKIMEGGDLDAFRPTQPGHSPGVGSGKASEVVQMNEARKVGENFKCSGEKCMVEKAVTEENGGGNASRVPVHGVEIMEGDVDGFRPTQPGHSPGVGHSIHN</sequence>
<evidence type="ECO:0000256" key="5">
    <source>
        <dbReference type="ARBA" id="ARBA00022702"/>
    </source>
</evidence>